<comment type="subcellular location">
    <subcellularLocation>
        <location evidence="1">Golgi apparatus membrane</location>
        <topology evidence="1">Single-pass type II membrane protein</topology>
    </subcellularLocation>
</comment>
<dbReference type="PIRSF" id="PIRSF005883">
    <property type="entry name" value="Carbohydrate_sulfotransferase"/>
    <property type="match status" value="1"/>
</dbReference>
<dbReference type="EMBL" id="JAACNH010000002">
    <property type="protein sequence ID" value="KAG8452151.1"/>
    <property type="molecule type" value="Genomic_DNA"/>
</dbReference>
<comment type="similarity">
    <text evidence="2">Belongs to the sulfotransferase 1 family. Gal/GlcNAc/GalNAc subfamily.</text>
</comment>
<dbReference type="InterPro" id="IPR000863">
    <property type="entry name" value="Sulfotransferase_dom"/>
</dbReference>
<keyword evidence="8" id="KW-0472">Membrane</keyword>
<dbReference type="InterPro" id="IPR016469">
    <property type="entry name" value="Carbohydrate_sulfotransferase"/>
</dbReference>
<sequence length="421" mass="48335">MRRRLWLLLLLYPALLLLALLLYDGISSLWFGGKEKDDDWKPPPKLCPELEPSLWDNLAEDEAAHSPLPSRTNIYIHATWRSGSSFLGEIFNQHPRVFYLYEPGWHIWQSLYPGDAGSLQGAFRDLIASLFRCDFSALRLYVGGNLSTAGIFGWKSNKVICSAPLCSSSGVQSTVGGGRERVGLVNPMDCEQRCPGRPLRELEEQCRRYPVMVIKDVRLMELSALLPLIRDPGLNLRVVQLFRDPRAVHNSRLRTKQSLLRESLQVMRSGLRRADPARYEQSKTLHRISAEYLMNGALEVICQSWLEDLLLLRDPSMKWIRRRYLKIRYEDLVLKPRDELDRLLRFVGLSAIPELQDFLVQMTRGPSNSNNQLFQVSARDAREVVGAWKKRLSTVQVRKVQDACGDVMAALSYRDRRKGDR</sequence>
<evidence type="ECO:0000256" key="6">
    <source>
        <dbReference type="ARBA" id="ARBA00022989"/>
    </source>
</evidence>
<keyword evidence="7" id="KW-0333">Golgi apparatus</keyword>
<keyword evidence="6" id="KW-1133">Transmembrane helix</keyword>
<protein>
    <recommendedName>
        <fullName evidence="11">Sulfotransferase</fullName>
        <ecNumber evidence="11">2.8.2.-</ecNumber>
    </recommendedName>
</protein>
<dbReference type="SUPFAM" id="SSF52540">
    <property type="entry name" value="P-loop containing nucleoside triphosphate hydrolases"/>
    <property type="match status" value="1"/>
</dbReference>
<keyword evidence="3 11" id="KW-0808">Transferase</keyword>
<feature type="domain" description="Sulfotransferase" evidence="12">
    <location>
        <begin position="234"/>
        <end position="410"/>
    </location>
</feature>
<evidence type="ECO:0000256" key="11">
    <source>
        <dbReference type="RuleBase" id="RU361155"/>
    </source>
</evidence>
<dbReference type="Proteomes" id="UP000812440">
    <property type="component" value="Chromosome 2"/>
</dbReference>
<evidence type="ECO:0000256" key="2">
    <source>
        <dbReference type="ARBA" id="ARBA00005530"/>
    </source>
</evidence>
<dbReference type="AlphaFoldDB" id="A0A8T2KBZ9"/>
<dbReference type="GO" id="GO:0005975">
    <property type="term" value="P:carbohydrate metabolic process"/>
    <property type="evidence" value="ECO:0007669"/>
    <property type="project" value="InterPro"/>
</dbReference>
<gene>
    <name evidence="13" type="ORF">GDO86_004082</name>
</gene>
<accession>A0A8T2KBZ9</accession>
<dbReference type="PANTHER" id="PTHR10704">
    <property type="entry name" value="CARBOHYDRATE SULFOTRANSFERASE"/>
    <property type="match status" value="1"/>
</dbReference>
<keyword evidence="4" id="KW-0812">Transmembrane</keyword>
<dbReference type="GO" id="GO:0008459">
    <property type="term" value="F:chondroitin 6-sulfotransferase activity"/>
    <property type="evidence" value="ECO:0007669"/>
    <property type="project" value="TreeGrafter"/>
</dbReference>
<dbReference type="GO" id="GO:0006790">
    <property type="term" value="P:sulfur compound metabolic process"/>
    <property type="evidence" value="ECO:0007669"/>
    <property type="project" value="TreeGrafter"/>
</dbReference>
<evidence type="ECO:0000313" key="14">
    <source>
        <dbReference type="Proteomes" id="UP000812440"/>
    </source>
</evidence>
<dbReference type="Gene3D" id="3.40.50.300">
    <property type="entry name" value="P-loop containing nucleotide triphosphate hydrolases"/>
    <property type="match status" value="1"/>
</dbReference>
<evidence type="ECO:0000256" key="8">
    <source>
        <dbReference type="ARBA" id="ARBA00023136"/>
    </source>
</evidence>
<name>A0A8T2KBZ9_9PIPI</name>
<evidence type="ECO:0000313" key="13">
    <source>
        <dbReference type="EMBL" id="KAG8452151.1"/>
    </source>
</evidence>
<dbReference type="InterPro" id="IPR027417">
    <property type="entry name" value="P-loop_NTPase"/>
</dbReference>
<keyword evidence="14" id="KW-1185">Reference proteome</keyword>
<dbReference type="InterPro" id="IPR051135">
    <property type="entry name" value="Gal/GlcNAc/GalNAc_ST"/>
</dbReference>
<dbReference type="GO" id="GO:0000139">
    <property type="term" value="C:Golgi membrane"/>
    <property type="evidence" value="ECO:0007669"/>
    <property type="project" value="UniProtKB-SubCell"/>
</dbReference>
<comment type="caution">
    <text evidence="13">The sequence shown here is derived from an EMBL/GenBank/DDBJ whole genome shotgun (WGS) entry which is preliminary data.</text>
</comment>
<dbReference type="OrthoDB" id="6138663at2759"/>
<evidence type="ECO:0000256" key="3">
    <source>
        <dbReference type="ARBA" id="ARBA00022679"/>
    </source>
</evidence>
<evidence type="ECO:0000256" key="1">
    <source>
        <dbReference type="ARBA" id="ARBA00004323"/>
    </source>
</evidence>
<evidence type="ECO:0000256" key="7">
    <source>
        <dbReference type="ARBA" id="ARBA00023034"/>
    </source>
</evidence>
<proteinExistence type="inferred from homology"/>
<keyword evidence="9" id="KW-0325">Glycoprotein</keyword>
<keyword evidence="5" id="KW-0735">Signal-anchor</keyword>
<evidence type="ECO:0000256" key="9">
    <source>
        <dbReference type="ARBA" id="ARBA00023180"/>
    </source>
</evidence>
<dbReference type="EC" id="2.8.2.-" evidence="11"/>
<evidence type="ECO:0000256" key="4">
    <source>
        <dbReference type="ARBA" id="ARBA00022692"/>
    </source>
</evidence>
<dbReference type="GO" id="GO:0001517">
    <property type="term" value="F:N-acetylglucosamine 6-O-sulfotransferase activity"/>
    <property type="evidence" value="ECO:0007669"/>
    <property type="project" value="TreeGrafter"/>
</dbReference>
<keyword evidence="10" id="KW-0119">Carbohydrate metabolism</keyword>
<dbReference type="Pfam" id="PF00685">
    <property type="entry name" value="Sulfotransfer_1"/>
    <property type="match status" value="1"/>
</dbReference>
<evidence type="ECO:0000256" key="5">
    <source>
        <dbReference type="ARBA" id="ARBA00022968"/>
    </source>
</evidence>
<dbReference type="GO" id="GO:0006044">
    <property type="term" value="P:N-acetylglucosamine metabolic process"/>
    <property type="evidence" value="ECO:0007669"/>
    <property type="project" value="TreeGrafter"/>
</dbReference>
<evidence type="ECO:0000256" key="10">
    <source>
        <dbReference type="ARBA" id="ARBA00023277"/>
    </source>
</evidence>
<organism evidence="13 14">
    <name type="scientific">Hymenochirus boettgeri</name>
    <name type="common">Congo dwarf clawed frog</name>
    <dbReference type="NCBI Taxonomy" id="247094"/>
    <lineage>
        <taxon>Eukaryota</taxon>
        <taxon>Metazoa</taxon>
        <taxon>Chordata</taxon>
        <taxon>Craniata</taxon>
        <taxon>Vertebrata</taxon>
        <taxon>Euteleostomi</taxon>
        <taxon>Amphibia</taxon>
        <taxon>Batrachia</taxon>
        <taxon>Anura</taxon>
        <taxon>Pipoidea</taxon>
        <taxon>Pipidae</taxon>
        <taxon>Pipinae</taxon>
        <taxon>Hymenochirus</taxon>
    </lineage>
</organism>
<dbReference type="PANTHER" id="PTHR10704:SF5">
    <property type="entry name" value="CARBOHYDRATE SULFOTRANSFERASE 7"/>
    <property type="match status" value="1"/>
</dbReference>
<evidence type="ECO:0000259" key="12">
    <source>
        <dbReference type="Pfam" id="PF00685"/>
    </source>
</evidence>
<reference evidence="13" key="1">
    <citation type="thesis" date="2020" institute="ProQuest LLC" country="789 East Eisenhower Parkway, Ann Arbor, MI, USA">
        <title>Comparative Genomics and Chromosome Evolution.</title>
        <authorList>
            <person name="Mudd A.B."/>
        </authorList>
    </citation>
    <scope>NUCLEOTIDE SEQUENCE</scope>
    <source>
        <strain evidence="13">Female2</strain>
        <tissue evidence="13">Blood</tissue>
    </source>
</reference>